<dbReference type="SUPFAM" id="SSF53271">
    <property type="entry name" value="PRTase-like"/>
    <property type="match status" value="1"/>
</dbReference>
<name>R8VZ12_9FIRM</name>
<dbReference type="UniPathway" id="UPA00591">
    <property type="reaction ID" value="UER00648"/>
</dbReference>
<dbReference type="GO" id="GO:0005829">
    <property type="term" value="C:cytosol"/>
    <property type="evidence" value="ECO:0007669"/>
    <property type="project" value="TreeGrafter"/>
</dbReference>
<feature type="domain" description="Phosphoribosyltransferase" evidence="17">
    <location>
        <begin position="11"/>
        <end position="160"/>
    </location>
</feature>
<comment type="pathway">
    <text evidence="4 16">Purine metabolism; IMP biosynthesis via salvage pathway; IMP from hypoxanthine: step 1/1.</text>
</comment>
<sequence>MMRNDIQEVLFSEQQLADKVAELGARISADYEDKNPLVVSVLKGSYVFMADLTRKITIPCNVDFMAVSSYGAGTKTTGEVQIIKDIGSKIDGRHLIIVEDILDSGVTLSFLMKILKARGAASIRLCTLLSKPERRKVDVPVDYLGFEIPDAFVVGYGLDYAEKYRNLPYIGILKPSVYGGE</sequence>
<evidence type="ECO:0000313" key="19">
    <source>
        <dbReference type="Proteomes" id="UP000013981"/>
    </source>
</evidence>
<dbReference type="GO" id="GO:0032264">
    <property type="term" value="P:IMP salvage"/>
    <property type="evidence" value="ECO:0007669"/>
    <property type="project" value="UniProtKB-UniPathway"/>
</dbReference>
<evidence type="ECO:0000256" key="2">
    <source>
        <dbReference type="ARBA" id="ARBA00002049"/>
    </source>
</evidence>
<dbReference type="GO" id="GO:0032263">
    <property type="term" value="P:GMP salvage"/>
    <property type="evidence" value="ECO:0007669"/>
    <property type="project" value="TreeGrafter"/>
</dbReference>
<keyword evidence="9 16" id="KW-0808">Transferase</keyword>
<comment type="caution">
    <text evidence="18">The sequence shown here is derived from an EMBL/GenBank/DDBJ whole genome shotgun (WGS) entry which is preliminary data.</text>
</comment>
<dbReference type="EC" id="2.4.2.8" evidence="16"/>
<comment type="catalytic activity">
    <reaction evidence="15">
        <text>IMP + diphosphate = hypoxanthine + 5-phospho-alpha-D-ribose 1-diphosphate</text>
        <dbReference type="Rhea" id="RHEA:17973"/>
        <dbReference type="ChEBI" id="CHEBI:17368"/>
        <dbReference type="ChEBI" id="CHEBI:33019"/>
        <dbReference type="ChEBI" id="CHEBI:58017"/>
        <dbReference type="ChEBI" id="CHEBI:58053"/>
        <dbReference type="EC" id="2.4.2.8"/>
    </reaction>
    <physiologicalReaction direction="right-to-left" evidence="15">
        <dbReference type="Rhea" id="RHEA:17975"/>
    </physiologicalReaction>
</comment>
<dbReference type="AlphaFoldDB" id="R8VZ12"/>
<dbReference type="NCBIfam" id="TIGR01203">
    <property type="entry name" value="HGPRTase"/>
    <property type="match status" value="1"/>
</dbReference>
<evidence type="ECO:0000259" key="17">
    <source>
        <dbReference type="Pfam" id="PF00156"/>
    </source>
</evidence>
<dbReference type="eggNOG" id="COG0634">
    <property type="taxonomic scope" value="Bacteria"/>
</dbReference>
<dbReference type="InterPro" id="IPR005904">
    <property type="entry name" value="Hxn_phspho_trans"/>
</dbReference>
<keyword evidence="11 16" id="KW-0660">Purine salvage</keyword>
<organism evidence="18 19">
    <name type="scientific">Butyricicoccus pullicaecorum 1.2</name>
    <dbReference type="NCBI Taxonomy" id="1203606"/>
    <lineage>
        <taxon>Bacteria</taxon>
        <taxon>Bacillati</taxon>
        <taxon>Bacillota</taxon>
        <taxon>Clostridia</taxon>
        <taxon>Eubacteriales</taxon>
        <taxon>Butyricicoccaceae</taxon>
        <taxon>Butyricicoccus</taxon>
    </lineage>
</organism>
<dbReference type="EMBL" id="AQOB01000008">
    <property type="protein sequence ID" value="EOQ36162.1"/>
    <property type="molecule type" value="Genomic_DNA"/>
</dbReference>
<keyword evidence="19" id="KW-1185">Reference proteome</keyword>
<reference evidence="18 19" key="1">
    <citation type="submission" date="2013-01" db="EMBL/GenBank/DDBJ databases">
        <title>The Genome Sequence of Butyricicoccus pullicaecorum 1.2.</title>
        <authorList>
            <consortium name="The Broad Institute Genome Sequencing Platform"/>
            <person name="Earl A."/>
            <person name="Ward D."/>
            <person name="Feldgarden M."/>
            <person name="Gevers D."/>
            <person name="Van Immerseel F."/>
            <person name="Eeckhaut V."/>
            <person name="Walker B."/>
            <person name="Young S.K."/>
            <person name="Zeng Q."/>
            <person name="Gargeya S."/>
            <person name="Fitzgerald M."/>
            <person name="Haas B."/>
            <person name="Abouelleil A."/>
            <person name="Alvarado L."/>
            <person name="Arachchi H.M."/>
            <person name="Berlin A.M."/>
            <person name="Chapman S.B."/>
            <person name="Dewar J."/>
            <person name="Goldberg J."/>
            <person name="Griggs A."/>
            <person name="Gujja S."/>
            <person name="Hansen M."/>
            <person name="Howarth C."/>
            <person name="Imamovic A."/>
            <person name="Larimer J."/>
            <person name="McCowan C."/>
            <person name="Murphy C."/>
            <person name="Neiman D."/>
            <person name="Pearson M."/>
            <person name="Priest M."/>
            <person name="Roberts A."/>
            <person name="Saif S."/>
            <person name="Shea T."/>
            <person name="Sisk P."/>
            <person name="Sykes S."/>
            <person name="Wortman J."/>
            <person name="Nusbaum C."/>
            <person name="Birren B."/>
        </authorList>
    </citation>
    <scope>NUCLEOTIDE SEQUENCE [LARGE SCALE GENOMIC DNA]</scope>
    <source>
        <strain evidence="18 19">1.2</strain>
    </source>
</reference>
<evidence type="ECO:0000256" key="9">
    <source>
        <dbReference type="ARBA" id="ARBA00022679"/>
    </source>
</evidence>
<evidence type="ECO:0000256" key="13">
    <source>
        <dbReference type="ARBA" id="ARBA00022842"/>
    </source>
</evidence>
<dbReference type="InterPro" id="IPR029057">
    <property type="entry name" value="PRTase-like"/>
</dbReference>
<accession>R8VZ12</accession>
<evidence type="ECO:0000313" key="18">
    <source>
        <dbReference type="EMBL" id="EOQ36162.1"/>
    </source>
</evidence>
<keyword evidence="8 16" id="KW-0328">Glycosyltransferase</keyword>
<comment type="similarity">
    <text evidence="6 16">Belongs to the purine/pyrimidine phosphoribosyltransferase family.</text>
</comment>
<dbReference type="GO" id="GO:0046100">
    <property type="term" value="P:hypoxanthine metabolic process"/>
    <property type="evidence" value="ECO:0007669"/>
    <property type="project" value="TreeGrafter"/>
</dbReference>
<dbReference type="InterPro" id="IPR000836">
    <property type="entry name" value="PRTase_dom"/>
</dbReference>
<evidence type="ECO:0000256" key="6">
    <source>
        <dbReference type="ARBA" id="ARBA00008391"/>
    </source>
</evidence>
<evidence type="ECO:0000256" key="7">
    <source>
        <dbReference type="ARBA" id="ARBA00022490"/>
    </source>
</evidence>
<dbReference type="PANTHER" id="PTHR43340:SF1">
    <property type="entry name" value="HYPOXANTHINE PHOSPHORIBOSYLTRANSFERASE"/>
    <property type="match status" value="1"/>
</dbReference>
<evidence type="ECO:0000256" key="4">
    <source>
        <dbReference type="ARBA" id="ARBA00004669"/>
    </source>
</evidence>
<evidence type="ECO:0000256" key="10">
    <source>
        <dbReference type="ARBA" id="ARBA00022723"/>
    </source>
</evidence>
<gene>
    <name evidence="18" type="ORF">HMPREF1526_02194</name>
</gene>
<dbReference type="GO" id="GO:0006178">
    <property type="term" value="P:guanine salvage"/>
    <property type="evidence" value="ECO:0007669"/>
    <property type="project" value="TreeGrafter"/>
</dbReference>
<dbReference type="FunFam" id="3.40.50.2020:FF:000006">
    <property type="entry name" value="Hypoxanthine phosphoribosyltransferase"/>
    <property type="match status" value="1"/>
</dbReference>
<keyword evidence="7 16" id="KW-0963">Cytoplasm</keyword>
<comment type="function">
    <text evidence="2">Purine salvage pathway enzyme that catalyzes the transfer of the ribosyl-5-phosphate group from 5-phospho-alpha-D-ribose 1-diphosphate (PRPP) to the N9 position of the 6-oxopurines hypoxanthine and guanine to form the corresponding ribonucleotides IMP (inosine 5'-monophosphate) and GMP (guanosine 5'-monophosphate), with the release of PPi.</text>
</comment>
<proteinExistence type="inferred from homology"/>
<dbReference type="CDD" id="cd06223">
    <property type="entry name" value="PRTases_typeI"/>
    <property type="match status" value="1"/>
</dbReference>
<keyword evidence="13 16" id="KW-0460">Magnesium</keyword>
<dbReference type="PANTHER" id="PTHR43340">
    <property type="entry name" value="HYPOXANTHINE-GUANINE PHOSPHORIBOSYLTRANSFERASE"/>
    <property type="match status" value="1"/>
</dbReference>
<evidence type="ECO:0000256" key="1">
    <source>
        <dbReference type="ARBA" id="ARBA00001946"/>
    </source>
</evidence>
<dbReference type="GO" id="GO:0052657">
    <property type="term" value="F:guanine phosphoribosyltransferase activity"/>
    <property type="evidence" value="ECO:0007669"/>
    <property type="project" value="UniProtKB-ARBA"/>
</dbReference>
<protein>
    <recommendedName>
        <fullName evidence="16">Hypoxanthine phosphoribosyltransferase</fullName>
        <ecNumber evidence="16">2.4.2.8</ecNumber>
    </recommendedName>
</protein>
<evidence type="ECO:0000256" key="3">
    <source>
        <dbReference type="ARBA" id="ARBA00004496"/>
    </source>
</evidence>
<comment type="cofactor">
    <cofactor evidence="1 16">
        <name>Mg(2+)</name>
        <dbReference type="ChEBI" id="CHEBI:18420"/>
    </cofactor>
</comment>
<dbReference type="InterPro" id="IPR050408">
    <property type="entry name" value="HGPRT"/>
</dbReference>
<dbReference type="Gene3D" id="3.40.50.2020">
    <property type="match status" value="1"/>
</dbReference>
<dbReference type="GO" id="GO:0006166">
    <property type="term" value="P:purine ribonucleoside salvage"/>
    <property type="evidence" value="ECO:0007669"/>
    <property type="project" value="UniProtKB-KW"/>
</dbReference>
<comment type="subcellular location">
    <subcellularLocation>
        <location evidence="3 16">Cytoplasm</location>
    </subcellularLocation>
</comment>
<dbReference type="GO" id="GO:0000287">
    <property type="term" value="F:magnesium ion binding"/>
    <property type="evidence" value="ECO:0007669"/>
    <property type="project" value="TreeGrafter"/>
</dbReference>
<dbReference type="GO" id="GO:0004422">
    <property type="term" value="F:hypoxanthine phosphoribosyltransferase activity"/>
    <property type="evidence" value="ECO:0007669"/>
    <property type="project" value="InterPro"/>
</dbReference>
<dbReference type="PATRIC" id="fig|1203606.4.peg.2155"/>
<evidence type="ECO:0000256" key="5">
    <source>
        <dbReference type="ARBA" id="ARBA00004676"/>
    </source>
</evidence>
<comment type="pathway">
    <text evidence="5">Purine metabolism; GMP biosynthesis via salvage pathway; GMP from guanine: step 1/1.</text>
</comment>
<evidence type="ECO:0000256" key="15">
    <source>
        <dbReference type="ARBA" id="ARBA00049402"/>
    </source>
</evidence>
<evidence type="ECO:0000256" key="12">
    <source>
        <dbReference type="ARBA" id="ARBA00022741"/>
    </source>
</evidence>
<evidence type="ECO:0000256" key="11">
    <source>
        <dbReference type="ARBA" id="ARBA00022726"/>
    </source>
</evidence>
<dbReference type="HOGENOM" id="CLU_073615_0_0_9"/>
<dbReference type="GO" id="GO:0000166">
    <property type="term" value="F:nucleotide binding"/>
    <property type="evidence" value="ECO:0007669"/>
    <property type="project" value="UniProtKB-KW"/>
</dbReference>
<dbReference type="Proteomes" id="UP000013981">
    <property type="component" value="Unassembled WGS sequence"/>
</dbReference>
<keyword evidence="10 16" id="KW-0479">Metal-binding</keyword>
<comment type="catalytic activity">
    <reaction evidence="14">
        <text>GMP + diphosphate = guanine + 5-phospho-alpha-D-ribose 1-diphosphate</text>
        <dbReference type="Rhea" id="RHEA:25424"/>
        <dbReference type="ChEBI" id="CHEBI:16235"/>
        <dbReference type="ChEBI" id="CHEBI:33019"/>
        <dbReference type="ChEBI" id="CHEBI:58017"/>
        <dbReference type="ChEBI" id="CHEBI:58115"/>
        <dbReference type="EC" id="2.4.2.8"/>
    </reaction>
    <physiologicalReaction direction="right-to-left" evidence="14">
        <dbReference type="Rhea" id="RHEA:25426"/>
    </physiologicalReaction>
</comment>
<evidence type="ECO:0000256" key="8">
    <source>
        <dbReference type="ARBA" id="ARBA00022676"/>
    </source>
</evidence>
<evidence type="ECO:0000256" key="16">
    <source>
        <dbReference type="RuleBase" id="RU364099"/>
    </source>
</evidence>
<evidence type="ECO:0000256" key="14">
    <source>
        <dbReference type="ARBA" id="ARBA00048811"/>
    </source>
</evidence>
<dbReference type="Pfam" id="PF00156">
    <property type="entry name" value="Pribosyltran"/>
    <property type="match status" value="1"/>
</dbReference>
<keyword evidence="12 16" id="KW-0547">Nucleotide-binding</keyword>